<evidence type="ECO:0000313" key="1">
    <source>
        <dbReference type="EMBL" id="ACR77425.1"/>
    </source>
</evidence>
<accession>C4ZEG2</accession>
<dbReference type="STRING" id="515619.EUBREC_3700"/>
<sequence>MNKKVLIIKGSPRAEGNTATMADVFAKGTIENNNTVTELF</sequence>
<gene>
    <name evidence="1" type="ordered locus">EUBREC_3700</name>
</gene>
<protein>
    <recommendedName>
        <fullName evidence="3">NADPH-dependent FMN reductase-like domain-containing protein</fullName>
    </recommendedName>
</protein>
<dbReference type="InterPro" id="IPR029039">
    <property type="entry name" value="Flavoprotein-like_sf"/>
</dbReference>
<dbReference type="PaxDb" id="515619-EUBREC_3700"/>
<dbReference type="EMBL" id="CP001107">
    <property type="protein sequence ID" value="ACR77425.1"/>
    <property type="molecule type" value="Genomic_DNA"/>
</dbReference>
<reference evidence="1 2" key="1">
    <citation type="journal article" date="2009" name="Proc. Natl. Acad. Sci. U.S.A.">
        <title>Characterizing a model human gut microbiota composed of members of its two dominant bacterial phyla.</title>
        <authorList>
            <person name="Mahowald M.A."/>
            <person name="Rey F.E."/>
            <person name="Seedorf H."/>
            <person name="Turnbaugh P.J."/>
            <person name="Fulton R.S."/>
            <person name="Wollam A."/>
            <person name="Shah N."/>
            <person name="Wang C."/>
            <person name="Magrini V."/>
            <person name="Wilson R.K."/>
            <person name="Cantarel B.L."/>
            <person name="Coutinho P.M."/>
            <person name="Henrissat B."/>
            <person name="Crock L.W."/>
            <person name="Russell A."/>
            <person name="Verberkmoes N.C."/>
            <person name="Hettich R.L."/>
            <person name="Gordon J.I."/>
        </authorList>
    </citation>
    <scope>NUCLEOTIDE SEQUENCE [LARGE SCALE GENOMIC DNA]</scope>
    <source>
        <strain evidence="2">ATCC 33656 / DSM 3377 / JCM 17463 / KCTC 5835 / LMG 30912 / VPI 0990</strain>
    </source>
</reference>
<dbReference type="AlphaFoldDB" id="C4ZEG2"/>
<dbReference type="Gene3D" id="3.40.50.360">
    <property type="match status" value="1"/>
</dbReference>
<organism evidence="1 2">
    <name type="scientific">Agathobacter rectalis (strain ATCC 33656 / DSM 3377 / JCM 17463 / KCTC 5835 / VPI 0990)</name>
    <name type="common">Eubacterium rectale</name>
    <dbReference type="NCBI Taxonomy" id="515619"/>
    <lineage>
        <taxon>Bacteria</taxon>
        <taxon>Bacillati</taxon>
        <taxon>Bacillota</taxon>
        <taxon>Clostridia</taxon>
        <taxon>Lachnospirales</taxon>
        <taxon>Lachnospiraceae</taxon>
        <taxon>Agathobacter</taxon>
    </lineage>
</organism>
<dbReference type="KEGG" id="ere:EUBREC_3700"/>
<proteinExistence type="predicted"/>
<dbReference type="GeneID" id="86990303"/>
<evidence type="ECO:0000313" key="2">
    <source>
        <dbReference type="Proteomes" id="UP000001477"/>
    </source>
</evidence>
<evidence type="ECO:0008006" key="3">
    <source>
        <dbReference type="Google" id="ProtNLM"/>
    </source>
</evidence>
<name>C4ZEG2_AGARV</name>
<dbReference type="HOGENOM" id="CLU_219386_0_0_9"/>
<dbReference type="Proteomes" id="UP000001477">
    <property type="component" value="Chromosome"/>
</dbReference>
<dbReference type="SUPFAM" id="SSF52218">
    <property type="entry name" value="Flavoproteins"/>
    <property type="match status" value="1"/>
</dbReference>
<dbReference type="RefSeq" id="WP_012744408.1">
    <property type="nucleotide sequence ID" value="NC_012781.1"/>
</dbReference>